<feature type="compositionally biased region" description="Basic and acidic residues" evidence="1">
    <location>
        <begin position="57"/>
        <end position="87"/>
    </location>
</feature>
<feature type="compositionally biased region" description="Basic and acidic residues" evidence="1">
    <location>
        <begin position="169"/>
        <end position="190"/>
    </location>
</feature>
<feature type="compositionally biased region" description="Basic and acidic residues" evidence="1">
    <location>
        <begin position="112"/>
        <end position="135"/>
    </location>
</feature>
<accession>A0AAE0MTD3</accession>
<reference evidence="2" key="2">
    <citation type="submission" date="2023-06" db="EMBL/GenBank/DDBJ databases">
        <authorList>
            <consortium name="Lawrence Berkeley National Laboratory"/>
            <person name="Haridas S."/>
            <person name="Hensen N."/>
            <person name="Bonometti L."/>
            <person name="Westerberg I."/>
            <person name="Brannstrom I.O."/>
            <person name="Guillou S."/>
            <person name="Cros-Aarteil S."/>
            <person name="Calhoun S."/>
            <person name="Kuo A."/>
            <person name="Mondo S."/>
            <person name="Pangilinan J."/>
            <person name="Riley R."/>
            <person name="Labutti K."/>
            <person name="Andreopoulos B."/>
            <person name="Lipzen A."/>
            <person name="Chen C."/>
            <person name="Yanf M."/>
            <person name="Daum C."/>
            <person name="Ng V."/>
            <person name="Clum A."/>
            <person name="Steindorff A."/>
            <person name="Ohm R."/>
            <person name="Martin F."/>
            <person name="Silar P."/>
            <person name="Natvig D."/>
            <person name="Lalanne C."/>
            <person name="Gautier V."/>
            <person name="Ament-Velasquez S.L."/>
            <person name="Kruys A."/>
            <person name="Hutchinson M.I."/>
            <person name="Powell A.J."/>
            <person name="Barry K."/>
            <person name="Miller A.N."/>
            <person name="Grigoriev I.V."/>
            <person name="Debuchy R."/>
            <person name="Gladieux P."/>
            <person name="Thoren M.H."/>
            <person name="Johannesson H."/>
        </authorList>
    </citation>
    <scope>NUCLEOTIDE SEQUENCE</scope>
    <source>
        <strain evidence="2">CBS 560.94</strain>
    </source>
</reference>
<dbReference type="RefSeq" id="XP_062683552.1">
    <property type="nucleotide sequence ID" value="XM_062821451.1"/>
</dbReference>
<name>A0AAE0MTD3_9PEZI</name>
<dbReference type="GeneID" id="87858605"/>
<dbReference type="AlphaFoldDB" id="A0AAE0MTD3"/>
<dbReference type="EMBL" id="JAUEPP010000003">
    <property type="protein sequence ID" value="KAK3348470.1"/>
    <property type="molecule type" value="Genomic_DNA"/>
</dbReference>
<evidence type="ECO:0000313" key="3">
    <source>
        <dbReference type="Proteomes" id="UP001278500"/>
    </source>
</evidence>
<dbReference type="Proteomes" id="UP001278500">
    <property type="component" value="Unassembled WGS sequence"/>
</dbReference>
<sequence length="218" mass="25933">MPSHRTHLKRERDPDSPPPDNDDYHHRHHERSRSPRRSPPRDYHVPPHSDNYSRVLDGPKGKVKREEGEEKDVLVRKRVKEGEHSPQRDVPAWLMWAAGAALVREDRKKHKYSVEKRGTSKDKGKGKNRDDDDGYHAVELQTGNRAYIERLDAKMEEISKLPYDVQEAMEREEERRHRDVLNSSFRERYPGRLPKPDYLNDEYESVYERYMRSMRGNP</sequence>
<keyword evidence="3" id="KW-1185">Reference proteome</keyword>
<reference evidence="2" key="1">
    <citation type="journal article" date="2023" name="Mol. Phylogenet. Evol.">
        <title>Genome-scale phylogeny and comparative genomics of the fungal order Sordariales.</title>
        <authorList>
            <person name="Hensen N."/>
            <person name="Bonometti L."/>
            <person name="Westerberg I."/>
            <person name="Brannstrom I.O."/>
            <person name="Guillou S."/>
            <person name="Cros-Aarteil S."/>
            <person name="Calhoun S."/>
            <person name="Haridas S."/>
            <person name="Kuo A."/>
            <person name="Mondo S."/>
            <person name="Pangilinan J."/>
            <person name="Riley R."/>
            <person name="LaButti K."/>
            <person name="Andreopoulos B."/>
            <person name="Lipzen A."/>
            <person name="Chen C."/>
            <person name="Yan M."/>
            <person name="Daum C."/>
            <person name="Ng V."/>
            <person name="Clum A."/>
            <person name="Steindorff A."/>
            <person name="Ohm R.A."/>
            <person name="Martin F."/>
            <person name="Silar P."/>
            <person name="Natvig D.O."/>
            <person name="Lalanne C."/>
            <person name="Gautier V."/>
            <person name="Ament-Velasquez S.L."/>
            <person name="Kruys A."/>
            <person name="Hutchinson M.I."/>
            <person name="Powell A.J."/>
            <person name="Barry K."/>
            <person name="Miller A.N."/>
            <person name="Grigoriev I.V."/>
            <person name="Debuchy R."/>
            <person name="Gladieux P."/>
            <person name="Hiltunen Thoren M."/>
            <person name="Johannesson H."/>
        </authorList>
    </citation>
    <scope>NUCLEOTIDE SEQUENCE</scope>
    <source>
        <strain evidence="2">CBS 560.94</strain>
    </source>
</reference>
<proteinExistence type="predicted"/>
<organism evidence="2 3">
    <name type="scientific">Neurospora tetraspora</name>
    <dbReference type="NCBI Taxonomy" id="94610"/>
    <lineage>
        <taxon>Eukaryota</taxon>
        <taxon>Fungi</taxon>
        <taxon>Dikarya</taxon>
        <taxon>Ascomycota</taxon>
        <taxon>Pezizomycotina</taxon>
        <taxon>Sordariomycetes</taxon>
        <taxon>Sordariomycetidae</taxon>
        <taxon>Sordariales</taxon>
        <taxon>Sordariaceae</taxon>
        <taxon>Neurospora</taxon>
    </lineage>
</organism>
<evidence type="ECO:0000313" key="2">
    <source>
        <dbReference type="EMBL" id="KAK3348470.1"/>
    </source>
</evidence>
<feature type="region of interest" description="Disordered" evidence="1">
    <location>
        <begin position="169"/>
        <end position="197"/>
    </location>
</feature>
<gene>
    <name evidence="2" type="ORF">B0H65DRAFT_176734</name>
</gene>
<protein>
    <submittedName>
        <fullName evidence="2">Uncharacterized protein</fullName>
    </submittedName>
</protein>
<evidence type="ECO:0000256" key="1">
    <source>
        <dbReference type="SAM" id="MobiDB-lite"/>
    </source>
</evidence>
<comment type="caution">
    <text evidence="2">The sequence shown here is derived from an EMBL/GenBank/DDBJ whole genome shotgun (WGS) entry which is preliminary data.</text>
</comment>
<feature type="region of interest" description="Disordered" evidence="1">
    <location>
        <begin position="1"/>
        <end position="90"/>
    </location>
</feature>
<feature type="region of interest" description="Disordered" evidence="1">
    <location>
        <begin position="105"/>
        <end position="135"/>
    </location>
</feature>
<feature type="compositionally biased region" description="Basic residues" evidence="1">
    <location>
        <begin position="26"/>
        <end position="38"/>
    </location>
</feature>